<protein>
    <submittedName>
        <fullName evidence="2">Uncharacterized protein</fullName>
    </submittedName>
</protein>
<dbReference type="EMBL" id="KL648402">
    <property type="protein sequence ID" value="KEY70886.1"/>
    <property type="molecule type" value="Genomic_DNA"/>
</dbReference>
<dbReference type="HOGENOM" id="CLU_101887_0_0_1"/>
<gene>
    <name evidence="2" type="ORF">S7711_10383</name>
</gene>
<sequence length="238" mass="25335">MGETNVLLEVDGSVSDVRSVDDSAPDATVGDGSISGITASDGPVPDLTADDCSVPDVKTDDGSVPGVTVEDGSASDASSRPAAGAAKVVPEDTASDCAYTEFRCVEAASFSLSRGMDRDWSDWNKPVRSQVSGNWPPSESHGESNVKLVNRKEAELAGAELGCVKTVGMDDDDVLGQAVPIVEANFHFQEAWPRTTRTRQVRPARLPELNRCVPRLFFRVQGGLRGVREGFRVEGQLL</sequence>
<evidence type="ECO:0000313" key="2">
    <source>
        <dbReference type="EMBL" id="KEY70886.1"/>
    </source>
</evidence>
<dbReference type="Proteomes" id="UP000028045">
    <property type="component" value="Unassembled WGS sequence"/>
</dbReference>
<name>A0A084B007_STACB</name>
<feature type="region of interest" description="Disordered" evidence="1">
    <location>
        <begin position="17"/>
        <end position="90"/>
    </location>
</feature>
<evidence type="ECO:0000256" key="1">
    <source>
        <dbReference type="SAM" id="MobiDB-lite"/>
    </source>
</evidence>
<organism evidence="2 3">
    <name type="scientific">Stachybotrys chartarum (strain CBS 109288 / IBT 7711)</name>
    <name type="common">Toxic black mold</name>
    <name type="synonym">Stilbospora chartarum</name>
    <dbReference type="NCBI Taxonomy" id="1280523"/>
    <lineage>
        <taxon>Eukaryota</taxon>
        <taxon>Fungi</taxon>
        <taxon>Dikarya</taxon>
        <taxon>Ascomycota</taxon>
        <taxon>Pezizomycotina</taxon>
        <taxon>Sordariomycetes</taxon>
        <taxon>Hypocreomycetidae</taxon>
        <taxon>Hypocreales</taxon>
        <taxon>Stachybotryaceae</taxon>
        <taxon>Stachybotrys</taxon>
    </lineage>
</organism>
<dbReference type="OrthoDB" id="10532631at2759"/>
<keyword evidence="3" id="KW-1185">Reference proteome</keyword>
<evidence type="ECO:0000313" key="3">
    <source>
        <dbReference type="Proteomes" id="UP000028045"/>
    </source>
</evidence>
<proteinExistence type="predicted"/>
<reference evidence="2 3" key="1">
    <citation type="journal article" date="2014" name="BMC Genomics">
        <title>Comparative genome sequencing reveals chemotype-specific gene clusters in the toxigenic black mold Stachybotrys.</title>
        <authorList>
            <person name="Semeiks J."/>
            <person name="Borek D."/>
            <person name="Otwinowski Z."/>
            <person name="Grishin N.V."/>
        </authorList>
    </citation>
    <scope>NUCLEOTIDE SEQUENCE [LARGE SCALE GENOMIC DNA]</scope>
    <source>
        <strain evidence="3">CBS 109288 / IBT 7711</strain>
    </source>
</reference>
<dbReference type="AlphaFoldDB" id="A0A084B007"/>
<accession>A0A084B007</accession>